<comment type="caution">
    <text evidence="2">The sequence shown here is derived from an EMBL/GenBank/DDBJ whole genome shotgun (WGS) entry which is preliminary data.</text>
</comment>
<reference evidence="3" key="4">
    <citation type="submission" date="2016-08" db="EMBL/GenBank/DDBJ databases">
        <title>Sequencing, assembly and comparative genomics of S. aureofaciens ATCC 10762.</title>
        <authorList>
            <person name="Gradnigo J.S."/>
            <person name="Johnson N."/>
            <person name="Somerville G.A."/>
        </authorList>
    </citation>
    <scope>NUCLEOTIDE SEQUENCE [LARGE SCALE GENOMIC DNA]</scope>
    <source>
        <strain evidence="3">ATCC 10762 / DSM 40127 / CCM 3239 / JCM 4008 / LMG 5968 / NBRC 12843 / NCIMB 8234 / A-377</strain>
    </source>
</reference>
<sequence>MAEGRLDAQAVEQRLARLDELLERVEAVPGPGGEAALAAVRTLTEVYGEALARVLDLVPPEPLLDDELLGHLLVLHDLHPEPPERRAARALQALRERGVQAELAGVDGGVAEVRLTVKGCGSSAGAVEAAVREAVLAAAPELSEVRRAPERAFVPVDSLLLPRGAA</sequence>
<dbReference type="Proteomes" id="UP000610124">
    <property type="component" value="Unassembled WGS sequence"/>
</dbReference>
<name>A0A1E7NFA5_KITAU</name>
<accession>A0A1E7NFA5</accession>
<dbReference type="InterPro" id="IPR034904">
    <property type="entry name" value="FSCA_dom_sf"/>
</dbReference>
<accession>A0A8H9HV27</accession>
<organism evidence="2 3">
    <name type="scientific">Kitasatospora aureofaciens</name>
    <name type="common">Streptomyces aureofaciens</name>
    <dbReference type="NCBI Taxonomy" id="1894"/>
    <lineage>
        <taxon>Bacteria</taxon>
        <taxon>Bacillati</taxon>
        <taxon>Actinomycetota</taxon>
        <taxon>Actinomycetes</taxon>
        <taxon>Kitasatosporales</taxon>
        <taxon>Streptomycetaceae</taxon>
        <taxon>Kitasatospora</taxon>
    </lineage>
</organism>
<evidence type="ECO:0000313" key="2">
    <source>
        <dbReference type="EMBL" id="OEV39315.1"/>
    </source>
</evidence>
<protein>
    <submittedName>
        <fullName evidence="2">Uncharacterized protein</fullName>
    </submittedName>
</protein>
<dbReference type="EMBL" id="JPRF03000001">
    <property type="protein sequence ID" value="OEV39315.1"/>
    <property type="molecule type" value="Genomic_DNA"/>
</dbReference>
<reference evidence="1" key="1">
    <citation type="journal article" date="2014" name="Int. J. Syst. Evol. Microbiol.">
        <title>Complete genome sequence of Corynebacterium casei LMG S-19264T (=DSM 44701T), isolated from a smear-ripened cheese.</title>
        <authorList>
            <consortium name="US DOE Joint Genome Institute (JGI-PGF)"/>
            <person name="Walter F."/>
            <person name="Albersmeier A."/>
            <person name="Kalinowski J."/>
            <person name="Ruckert C."/>
        </authorList>
    </citation>
    <scope>NUCLEOTIDE SEQUENCE</scope>
    <source>
        <strain evidence="1">JCM 4434</strain>
    </source>
</reference>
<gene>
    <name evidence="1" type="ORF">GCM10010502_45700</name>
    <name evidence="2" type="ORF">HS99_0000955</name>
</gene>
<reference evidence="2 3" key="2">
    <citation type="submission" date="2014-07" db="EMBL/GenBank/DDBJ databases">
        <authorList>
            <person name="Zhang J.E."/>
            <person name="Yang H."/>
            <person name="Guo J."/>
            <person name="Deng Z."/>
            <person name="Luo H."/>
            <person name="Luo M."/>
            <person name="Zhao B."/>
        </authorList>
    </citation>
    <scope>NUCLEOTIDE SEQUENCE [LARGE SCALE GENOMIC DNA]</scope>
    <source>
        <strain evidence="2">ATCC 10762</strain>
        <strain evidence="3">ATCC 10762 / DSM 40127 / CCM 3239 / JCM 4008 / LMG 5968 / NBRC 12843 / NCIMB 8234 / A-377</strain>
    </source>
</reference>
<dbReference type="OrthoDB" id="4320373at2"/>
<reference evidence="1" key="5">
    <citation type="submission" date="2020-09" db="EMBL/GenBank/DDBJ databases">
        <authorList>
            <person name="Sun Q."/>
            <person name="Ohkuma M."/>
        </authorList>
    </citation>
    <scope>NUCLEOTIDE SEQUENCE</scope>
    <source>
        <strain evidence="1">JCM 4434</strain>
    </source>
</reference>
<evidence type="ECO:0000313" key="1">
    <source>
        <dbReference type="EMBL" id="GGU87988.1"/>
    </source>
</evidence>
<dbReference type="AlphaFoldDB" id="A0A1E7NFA5"/>
<dbReference type="GeneID" id="97487588"/>
<evidence type="ECO:0000313" key="3">
    <source>
        <dbReference type="Proteomes" id="UP000037395"/>
    </source>
</evidence>
<keyword evidence="3" id="KW-1185">Reference proteome</keyword>
<reference evidence="2" key="3">
    <citation type="submission" date="2016-08" db="EMBL/GenBank/DDBJ databases">
        <title>Sequencing, Assembly and Comparative Genomics of S. aureofaciens ATCC 10762.</title>
        <authorList>
            <person name="Gradnigo J.S."/>
            <person name="Johnson N."/>
            <person name="Somerville G.A."/>
        </authorList>
    </citation>
    <scope>NUCLEOTIDE SEQUENCE [LARGE SCALE GENOMIC DNA]</scope>
    <source>
        <strain evidence="2">ATCC 10762</strain>
    </source>
</reference>
<dbReference type="EMBL" id="BMUB01000011">
    <property type="protein sequence ID" value="GGU87988.1"/>
    <property type="molecule type" value="Genomic_DNA"/>
</dbReference>
<dbReference type="RefSeq" id="WP_030550264.1">
    <property type="nucleotide sequence ID" value="NZ_BMUB01000011.1"/>
</dbReference>
<dbReference type="Proteomes" id="UP000037395">
    <property type="component" value="Unassembled WGS sequence"/>
</dbReference>
<proteinExistence type="predicted"/>
<dbReference type="Gene3D" id="3.30.300.130">
    <property type="entry name" value="Fe-S cluster assembly (FSCA)"/>
    <property type="match status" value="1"/>
</dbReference>